<sequence length="51" mass="5177">MGGKASSIWSRGRGGVVQSLRPNSFKSVVVLLGPGWSLTGTTNSTLSGSPT</sequence>
<dbReference type="Gramene" id="OMO74481">
    <property type="protein sequence ID" value="OMO74481"/>
    <property type="gene ID" value="CCACVL1_16672"/>
</dbReference>
<protein>
    <submittedName>
        <fullName evidence="1">Uncharacterized protein</fullName>
    </submittedName>
</protein>
<name>A0A1R3HW73_COCAP</name>
<gene>
    <name evidence="1" type="ORF">CCACVL1_16672</name>
</gene>
<dbReference type="EMBL" id="AWWV01011101">
    <property type="protein sequence ID" value="OMO74481.1"/>
    <property type="molecule type" value="Genomic_DNA"/>
</dbReference>
<reference evidence="1 2" key="1">
    <citation type="submission" date="2013-09" db="EMBL/GenBank/DDBJ databases">
        <title>Corchorus capsularis genome sequencing.</title>
        <authorList>
            <person name="Alam M."/>
            <person name="Haque M.S."/>
            <person name="Islam M.S."/>
            <person name="Emdad E.M."/>
            <person name="Islam M.M."/>
            <person name="Ahmed B."/>
            <person name="Halim A."/>
            <person name="Hossen Q.M.M."/>
            <person name="Hossain M.Z."/>
            <person name="Ahmed R."/>
            <person name="Khan M.M."/>
            <person name="Islam R."/>
            <person name="Rashid M.M."/>
            <person name="Khan S.A."/>
            <person name="Rahman M.S."/>
            <person name="Alam M."/>
        </authorList>
    </citation>
    <scope>NUCLEOTIDE SEQUENCE [LARGE SCALE GENOMIC DNA]</scope>
    <source>
        <strain evidence="2">cv. CVL-1</strain>
        <tissue evidence="1">Whole seedling</tissue>
    </source>
</reference>
<evidence type="ECO:0000313" key="2">
    <source>
        <dbReference type="Proteomes" id="UP000188268"/>
    </source>
</evidence>
<dbReference type="AlphaFoldDB" id="A0A1R3HW73"/>
<accession>A0A1R3HW73</accession>
<dbReference type="Proteomes" id="UP000188268">
    <property type="component" value="Unassembled WGS sequence"/>
</dbReference>
<organism evidence="1 2">
    <name type="scientific">Corchorus capsularis</name>
    <name type="common">Jute</name>
    <dbReference type="NCBI Taxonomy" id="210143"/>
    <lineage>
        <taxon>Eukaryota</taxon>
        <taxon>Viridiplantae</taxon>
        <taxon>Streptophyta</taxon>
        <taxon>Embryophyta</taxon>
        <taxon>Tracheophyta</taxon>
        <taxon>Spermatophyta</taxon>
        <taxon>Magnoliopsida</taxon>
        <taxon>eudicotyledons</taxon>
        <taxon>Gunneridae</taxon>
        <taxon>Pentapetalae</taxon>
        <taxon>rosids</taxon>
        <taxon>malvids</taxon>
        <taxon>Malvales</taxon>
        <taxon>Malvaceae</taxon>
        <taxon>Grewioideae</taxon>
        <taxon>Apeibeae</taxon>
        <taxon>Corchorus</taxon>
    </lineage>
</organism>
<proteinExistence type="predicted"/>
<comment type="caution">
    <text evidence="1">The sequence shown here is derived from an EMBL/GenBank/DDBJ whole genome shotgun (WGS) entry which is preliminary data.</text>
</comment>
<evidence type="ECO:0000313" key="1">
    <source>
        <dbReference type="EMBL" id="OMO74481.1"/>
    </source>
</evidence>
<keyword evidence="2" id="KW-1185">Reference proteome</keyword>